<evidence type="ECO:0000256" key="3">
    <source>
        <dbReference type="ARBA" id="ARBA00022448"/>
    </source>
</evidence>
<keyword evidence="8 9" id="KW-0472">Membrane</keyword>
<evidence type="ECO:0000256" key="7">
    <source>
        <dbReference type="ARBA" id="ARBA00023010"/>
    </source>
</evidence>
<dbReference type="PROSITE" id="PS00756">
    <property type="entry name" value="SECY_2"/>
    <property type="match status" value="1"/>
</dbReference>
<keyword evidence="14" id="KW-1185">Reference proteome</keyword>
<keyword evidence="4 9" id="KW-0812">Transmembrane</keyword>
<evidence type="ECO:0000313" key="14">
    <source>
        <dbReference type="Proteomes" id="UP001348149"/>
    </source>
</evidence>
<dbReference type="PRINTS" id="PR00303">
    <property type="entry name" value="SECYTRNLCASE"/>
</dbReference>
<dbReference type="InterPro" id="IPR023201">
    <property type="entry name" value="SecY_dom_sf"/>
</dbReference>
<evidence type="ECO:0000256" key="10">
    <source>
        <dbReference type="RuleBase" id="RU000537"/>
    </source>
</evidence>
<dbReference type="PROSITE" id="PS00755">
    <property type="entry name" value="SECY_1"/>
    <property type="match status" value="1"/>
</dbReference>
<comment type="subcellular location">
    <subcellularLocation>
        <location evidence="9">Cell membrane</location>
        <topology evidence="9">Multi-pass membrane protein</topology>
    </subcellularLocation>
    <subcellularLocation>
        <location evidence="1 11">Membrane</location>
        <topology evidence="1 11">Multi-pass membrane protein</topology>
    </subcellularLocation>
</comment>
<feature type="transmembrane region" description="Helical" evidence="9">
    <location>
        <begin position="315"/>
        <end position="337"/>
    </location>
</feature>
<evidence type="ECO:0000256" key="9">
    <source>
        <dbReference type="HAMAP-Rule" id="MF_01465"/>
    </source>
</evidence>
<feature type="transmembrane region" description="Helical" evidence="9">
    <location>
        <begin position="27"/>
        <end position="45"/>
    </location>
</feature>
<keyword evidence="3 9" id="KW-0813">Transport</keyword>
<keyword evidence="5 9" id="KW-0653">Protein transport</keyword>
<feature type="transmembrane region" description="Helical" evidence="9">
    <location>
        <begin position="274"/>
        <end position="295"/>
    </location>
</feature>
<name>A0ABU6HI13_9RHOB</name>
<feature type="transmembrane region" description="Helical" evidence="9">
    <location>
        <begin position="397"/>
        <end position="417"/>
    </location>
</feature>
<comment type="caution">
    <text evidence="13">The sequence shown here is derived from an EMBL/GenBank/DDBJ whole genome shotgun (WGS) entry which is preliminary data.</text>
</comment>
<feature type="transmembrane region" description="Helical" evidence="9">
    <location>
        <begin position="57"/>
        <end position="76"/>
    </location>
</feature>
<feature type="transmembrane region" description="Helical" evidence="9">
    <location>
        <begin position="154"/>
        <end position="174"/>
    </location>
</feature>
<dbReference type="InterPro" id="IPR030659">
    <property type="entry name" value="SecY_CS"/>
</dbReference>
<evidence type="ECO:0000256" key="8">
    <source>
        <dbReference type="ARBA" id="ARBA00023136"/>
    </source>
</evidence>
<dbReference type="Gene3D" id="1.10.3370.10">
    <property type="entry name" value="SecY subunit domain"/>
    <property type="match status" value="1"/>
</dbReference>
<evidence type="ECO:0000313" key="13">
    <source>
        <dbReference type="EMBL" id="MEC3861444.1"/>
    </source>
</evidence>
<reference evidence="13 14" key="1">
    <citation type="submission" date="2024-01" db="EMBL/GenBank/DDBJ databases">
        <title>Mesobacterium rodlantinim sp. nov., isolated from shallow sea hydrothermal systems off Kueishantao Island.</title>
        <authorList>
            <person name="Su Z."/>
            <person name="Tang K."/>
        </authorList>
    </citation>
    <scope>NUCLEOTIDE SEQUENCE [LARGE SCALE GENOMIC DNA]</scope>
    <source>
        <strain evidence="13 14">TK19101</strain>
    </source>
</reference>
<evidence type="ECO:0000256" key="12">
    <source>
        <dbReference type="RuleBase" id="RU004349"/>
    </source>
</evidence>
<dbReference type="HAMAP" id="MF_01465">
    <property type="entry name" value="SecY"/>
    <property type="match status" value="1"/>
</dbReference>
<dbReference type="Pfam" id="PF00344">
    <property type="entry name" value="SecY"/>
    <property type="match status" value="1"/>
</dbReference>
<dbReference type="PIRSF" id="PIRSF004557">
    <property type="entry name" value="SecY"/>
    <property type="match status" value="1"/>
</dbReference>
<feature type="transmembrane region" description="Helical" evidence="9">
    <location>
        <begin position="186"/>
        <end position="207"/>
    </location>
</feature>
<evidence type="ECO:0000256" key="5">
    <source>
        <dbReference type="ARBA" id="ARBA00022927"/>
    </source>
</evidence>
<dbReference type="InterPro" id="IPR002208">
    <property type="entry name" value="SecY/SEC61-alpha"/>
</dbReference>
<accession>A0ABU6HI13</accession>
<dbReference type="RefSeq" id="WP_326297162.1">
    <property type="nucleotide sequence ID" value="NZ_JAYLLH010000010.1"/>
</dbReference>
<dbReference type="EMBL" id="JAYLLH010000010">
    <property type="protein sequence ID" value="MEC3861444.1"/>
    <property type="molecule type" value="Genomic_DNA"/>
</dbReference>
<gene>
    <name evidence="9 13" type="primary">secY</name>
    <name evidence="13" type="ORF">VK792_09125</name>
</gene>
<evidence type="ECO:0000256" key="6">
    <source>
        <dbReference type="ARBA" id="ARBA00022989"/>
    </source>
</evidence>
<dbReference type="Proteomes" id="UP001348149">
    <property type="component" value="Unassembled WGS sequence"/>
</dbReference>
<dbReference type="PANTHER" id="PTHR10906">
    <property type="entry name" value="SECY/SEC61-ALPHA FAMILY MEMBER"/>
    <property type="match status" value="1"/>
</dbReference>
<feature type="transmembrane region" description="Helical" evidence="9">
    <location>
        <begin position="123"/>
        <end position="142"/>
    </location>
</feature>
<comment type="subunit">
    <text evidence="9">Component of the Sec protein translocase complex. Heterotrimer consisting of SecY, SecE and SecG subunits. The heterotrimers can form oligomers, although 1 heterotrimer is thought to be able to translocate proteins. Interacts with the ribosome. Interacts with SecDF, and other proteins may be involved. Interacts with SecA.</text>
</comment>
<comment type="function">
    <text evidence="9 10">The central subunit of the protein translocation channel SecYEG. Consists of two halves formed by TMs 1-5 and 6-10. These two domains form a lateral gate at the front which open onto the bilayer between TMs 2 and 7, and are clamped together by SecE at the back. The channel is closed by both a pore ring composed of hydrophobic SecY resides and a short helix (helix 2A) on the extracellular side of the membrane which forms a plug. The plug probably moves laterally to allow the channel to open. The ring and the pore may move independently.</text>
</comment>
<protein>
    <recommendedName>
        <fullName evidence="9 10">Protein translocase subunit SecY</fullName>
    </recommendedName>
</protein>
<keyword evidence="7 9" id="KW-0811">Translocation</keyword>
<dbReference type="InterPro" id="IPR026593">
    <property type="entry name" value="SecY"/>
</dbReference>
<organism evidence="13 14">
    <name type="scientific">Mesobacterium hydrothermale</name>
    <dbReference type="NCBI Taxonomy" id="3111907"/>
    <lineage>
        <taxon>Bacteria</taxon>
        <taxon>Pseudomonadati</taxon>
        <taxon>Pseudomonadota</taxon>
        <taxon>Alphaproteobacteria</taxon>
        <taxon>Rhodobacterales</taxon>
        <taxon>Roseobacteraceae</taxon>
        <taxon>Mesobacterium</taxon>
    </lineage>
</organism>
<sequence>MASAAEQMAANTSWGALAKATDLRQRIFFTLGLLIVYRLGTWIPVPGIDGIALREFMEGAAAGIGGMLTMFTGGALGRMGIFALGIMPYITASILIQLLTTMVPALEQLKKEGEQGRKKINQYTRYGTVVLATFQAYGLAVSLETGDLVTDPGWYFRASCVITLVGGTMFLMWLGEQITARGIGNGISLIIFVGIVAEIPGALIQFFESGRSGAIGPGVIIGVILMVVAVIMFVVFMERALRKITIQYPRRQVGMRMTEAQNSHLPVKVNPAGVIPAIFASSLLLLPVTISTFSGADTGPIMSTILAYFGPGQPLYLLFFAAMIVFFAYFYTFNVSFKPDEVADNLKNQNGFVPGIRPGKKTAEYLEYVVNRVLVLGAAYLAAVCLMPEVLRNQFAIPFYFGGTSVLIVVSVTMDTIQQVHSHLLAHQYEGLIQKSQLRGRGGKSRAKKKGPARR</sequence>
<feature type="transmembrane region" description="Helical" evidence="9">
    <location>
        <begin position="369"/>
        <end position="391"/>
    </location>
</feature>
<evidence type="ECO:0000256" key="4">
    <source>
        <dbReference type="ARBA" id="ARBA00022692"/>
    </source>
</evidence>
<feature type="transmembrane region" description="Helical" evidence="9">
    <location>
        <begin position="219"/>
        <end position="241"/>
    </location>
</feature>
<dbReference type="SUPFAM" id="SSF103491">
    <property type="entry name" value="Preprotein translocase SecY subunit"/>
    <property type="match status" value="1"/>
</dbReference>
<keyword evidence="6 9" id="KW-1133">Transmembrane helix</keyword>
<dbReference type="NCBIfam" id="TIGR00967">
    <property type="entry name" value="3a0501s007"/>
    <property type="match status" value="1"/>
</dbReference>
<evidence type="ECO:0000256" key="11">
    <source>
        <dbReference type="RuleBase" id="RU003484"/>
    </source>
</evidence>
<evidence type="ECO:0000256" key="2">
    <source>
        <dbReference type="ARBA" id="ARBA00005751"/>
    </source>
</evidence>
<keyword evidence="9" id="KW-1003">Cell membrane</keyword>
<evidence type="ECO:0000256" key="1">
    <source>
        <dbReference type="ARBA" id="ARBA00004141"/>
    </source>
</evidence>
<comment type="similarity">
    <text evidence="2 9 12">Belongs to the SecY/SEC61-alpha family.</text>
</comment>
<proteinExistence type="inferred from homology"/>